<feature type="transmembrane region" description="Helical" evidence="1">
    <location>
        <begin position="126"/>
        <end position="145"/>
    </location>
</feature>
<dbReference type="EMBL" id="AP014958">
    <property type="protein sequence ID" value="BAS78048.1"/>
    <property type="molecule type" value="Genomic_DNA"/>
</dbReference>
<dbReference type="PaxDb" id="39947-A0A0P0VHF5"/>
<organism evidence="2 3">
    <name type="scientific">Oryza sativa subsp. japonica</name>
    <name type="common">Rice</name>
    <dbReference type="NCBI Taxonomy" id="39947"/>
    <lineage>
        <taxon>Eukaryota</taxon>
        <taxon>Viridiplantae</taxon>
        <taxon>Streptophyta</taxon>
        <taxon>Embryophyta</taxon>
        <taxon>Tracheophyta</taxon>
        <taxon>Spermatophyta</taxon>
        <taxon>Magnoliopsida</taxon>
        <taxon>Liliopsida</taxon>
        <taxon>Poales</taxon>
        <taxon>Poaceae</taxon>
        <taxon>BOP clade</taxon>
        <taxon>Oryzoideae</taxon>
        <taxon>Oryzeae</taxon>
        <taxon>Oryzinae</taxon>
        <taxon>Oryza</taxon>
        <taxon>Oryza sativa</taxon>
    </lineage>
</organism>
<accession>A0A0P0VHF5</accession>
<name>A0A0P0VHF5_ORYSJ</name>
<keyword evidence="1" id="KW-0472">Membrane</keyword>
<keyword evidence="3" id="KW-1185">Reference proteome</keyword>
<keyword evidence="1" id="KW-0812">Transmembrane</keyword>
<evidence type="ECO:0000256" key="1">
    <source>
        <dbReference type="SAM" id="Phobius"/>
    </source>
</evidence>
<reference evidence="2 3" key="2">
    <citation type="journal article" date="2013" name="Plant Cell Physiol.">
        <title>Rice Annotation Project Database (RAP-DB): an integrative and interactive database for rice genomics.</title>
        <authorList>
            <person name="Sakai H."/>
            <person name="Lee S.S."/>
            <person name="Tanaka T."/>
            <person name="Numa H."/>
            <person name="Kim J."/>
            <person name="Kawahara Y."/>
            <person name="Wakimoto H."/>
            <person name="Yang C.C."/>
            <person name="Iwamoto M."/>
            <person name="Abe T."/>
            <person name="Yamada Y."/>
            <person name="Muto A."/>
            <person name="Inokuchi H."/>
            <person name="Ikemura T."/>
            <person name="Matsumoto T."/>
            <person name="Sasaki T."/>
            <person name="Itoh T."/>
        </authorList>
    </citation>
    <scope>NUCLEOTIDE SEQUENCE [LARGE SCALE GENOMIC DNA]</scope>
    <source>
        <strain evidence="3">cv. Nipponbare</strain>
    </source>
</reference>
<reference evidence="3" key="1">
    <citation type="journal article" date="2005" name="Nature">
        <title>The map-based sequence of the rice genome.</title>
        <authorList>
            <consortium name="International rice genome sequencing project (IRGSP)"/>
            <person name="Matsumoto T."/>
            <person name="Wu J."/>
            <person name="Kanamori H."/>
            <person name="Katayose Y."/>
            <person name="Fujisawa M."/>
            <person name="Namiki N."/>
            <person name="Mizuno H."/>
            <person name="Yamamoto K."/>
            <person name="Antonio B.A."/>
            <person name="Baba T."/>
            <person name="Sakata K."/>
            <person name="Nagamura Y."/>
            <person name="Aoki H."/>
            <person name="Arikawa K."/>
            <person name="Arita K."/>
            <person name="Bito T."/>
            <person name="Chiden Y."/>
            <person name="Fujitsuka N."/>
            <person name="Fukunaka R."/>
            <person name="Hamada M."/>
            <person name="Harada C."/>
            <person name="Hayashi A."/>
            <person name="Hijishita S."/>
            <person name="Honda M."/>
            <person name="Hosokawa S."/>
            <person name="Ichikawa Y."/>
            <person name="Idonuma A."/>
            <person name="Iijima M."/>
            <person name="Ikeda M."/>
            <person name="Ikeno M."/>
            <person name="Ito K."/>
            <person name="Ito S."/>
            <person name="Ito T."/>
            <person name="Ito Y."/>
            <person name="Ito Y."/>
            <person name="Iwabuchi A."/>
            <person name="Kamiya K."/>
            <person name="Karasawa W."/>
            <person name="Kurita K."/>
            <person name="Katagiri S."/>
            <person name="Kikuta A."/>
            <person name="Kobayashi H."/>
            <person name="Kobayashi N."/>
            <person name="Machita K."/>
            <person name="Maehara T."/>
            <person name="Masukawa M."/>
            <person name="Mizubayashi T."/>
            <person name="Mukai Y."/>
            <person name="Nagasaki H."/>
            <person name="Nagata Y."/>
            <person name="Naito S."/>
            <person name="Nakashima M."/>
            <person name="Nakama Y."/>
            <person name="Nakamichi Y."/>
            <person name="Nakamura M."/>
            <person name="Meguro A."/>
            <person name="Negishi M."/>
            <person name="Ohta I."/>
            <person name="Ohta T."/>
            <person name="Okamoto M."/>
            <person name="Ono N."/>
            <person name="Saji S."/>
            <person name="Sakaguchi M."/>
            <person name="Sakai K."/>
            <person name="Shibata M."/>
            <person name="Shimokawa T."/>
            <person name="Song J."/>
            <person name="Takazaki Y."/>
            <person name="Terasawa K."/>
            <person name="Tsugane M."/>
            <person name="Tsuji K."/>
            <person name="Ueda S."/>
            <person name="Waki K."/>
            <person name="Yamagata H."/>
            <person name="Yamamoto M."/>
            <person name="Yamamoto S."/>
            <person name="Yamane H."/>
            <person name="Yoshiki S."/>
            <person name="Yoshihara R."/>
            <person name="Yukawa K."/>
            <person name="Zhong H."/>
            <person name="Yano M."/>
            <person name="Yuan Q."/>
            <person name="Ouyang S."/>
            <person name="Liu J."/>
            <person name="Jones K.M."/>
            <person name="Gansberger K."/>
            <person name="Moffat K."/>
            <person name="Hill J."/>
            <person name="Bera J."/>
            <person name="Fadrosh D."/>
            <person name="Jin S."/>
            <person name="Johri S."/>
            <person name="Kim M."/>
            <person name="Overton L."/>
            <person name="Reardon M."/>
            <person name="Tsitrin T."/>
            <person name="Vuong H."/>
            <person name="Weaver B."/>
            <person name="Ciecko A."/>
            <person name="Tallon L."/>
            <person name="Jackson J."/>
            <person name="Pai G."/>
            <person name="Aken S.V."/>
            <person name="Utterback T."/>
            <person name="Reidmuller S."/>
            <person name="Feldblyum T."/>
            <person name="Hsiao J."/>
            <person name="Zismann V."/>
            <person name="Iobst S."/>
            <person name="de Vazeille A.R."/>
            <person name="Buell C.R."/>
            <person name="Ying K."/>
            <person name="Li Y."/>
            <person name="Lu T."/>
            <person name="Huang Y."/>
            <person name="Zhao Q."/>
            <person name="Feng Q."/>
            <person name="Zhang L."/>
            <person name="Zhu J."/>
            <person name="Weng Q."/>
            <person name="Mu J."/>
            <person name="Lu Y."/>
            <person name="Fan D."/>
            <person name="Liu Y."/>
            <person name="Guan J."/>
            <person name="Zhang Y."/>
            <person name="Yu S."/>
            <person name="Liu X."/>
            <person name="Zhang Y."/>
            <person name="Hong G."/>
            <person name="Han B."/>
            <person name="Choisne N."/>
            <person name="Demange N."/>
            <person name="Orjeda G."/>
            <person name="Samain S."/>
            <person name="Cattolico L."/>
            <person name="Pelletier E."/>
            <person name="Couloux A."/>
            <person name="Segurens B."/>
            <person name="Wincker P."/>
            <person name="D'Hont A."/>
            <person name="Scarpelli C."/>
            <person name="Weissenbach J."/>
            <person name="Salanoubat M."/>
            <person name="Quetier F."/>
            <person name="Yu Y."/>
            <person name="Kim H.R."/>
            <person name="Rambo T."/>
            <person name="Currie J."/>
            <person name="Collura K."/>
            <person name="Luo M."/>
            <person name="Yang T."/>
            <person name="Ammiraju J.S.S."/>
            <person name="Engler F."/>
            <person name="Soderlund C."/>
            <person name="Wing R.A."/>
            <person name="Palmer L.E."/>
            <person name="de la Bastide M."/>
            <person name="Spiegel L."/>
            <person name="Nascimento L."/>
            <person name="Zutavern T."/>
            <person name="O'Shaughnessy A."/>
            <person name="Dike S."/>
            <person name="Dedhia N."/>
            <person name="Preston R."/>
            <person name="Balija V."/>
            <person name="McCombie W.R."/>
            <person name="Chow T."/>
            <person name="Chen H."/>
            <person name="Chung M."/>
            <person name="Chen C."/>
            <person name="Shaw J."/>
            <person name="Wu H."/>
            <person name="Hsiao K."/>
            <person name="Chao Y."/>
            <person name="Chu M."/>
            <person name="Cheng C."/>
            <person name="Hour A."/>
            <person name="Lee P."/>
            <person name="Lin S."/>
            <person name="Lin Y."/>
            <person name="Liou J."/>
            <person name="Liu S."/>
            <person name="Hsing Y."/>
            <person name="Raghuvanshi S."/>
            <person name="Mohanty A."/>
            <person name="Bharti A.K."/>
            <person name="Gaur A."/>
            <person name="Gupta V."/>
            <person name="Kumar D."/>
            <person name="Ravi V."/>
            <person name="Vij S."/>
            <person name="Kapur A."/>
            <person name="Khurana P."/>
            <person name="Khurana P."/>
            <person name="Khurana J.P."/>
            <person name="Tyagi A.K."/>
            <person name="Gaikwad K."/>
            <person name="Singh A."/>
            <person name="Dalal V."/>
            <person name="Srivastava S."/>
            <person name="Dixit A."/>
            <person name="Pal A.K."/>
            <person name="Ghazi I.A."/>
            <person name="Yadav M."/>
            <person name="Pandit A."/>
            <person name="Bhargava A."/>
            <person name="Sureshbabu K."/>
            <person name="Batra K."/>
            <person name="Sharma T.R."/>
            <person name="Mohapatra T."/>
            <person name="Singh N.K."/>
            <person name="Messing J."/>
            <person name="Nelson A.B."/>
            <person name="Fuks G."/>
            <person name="Kavchok S."/>
            <person name="Keizer G."/>
            <person name="Linton E."/>
            <person name="Llaca V."/>
            <person name="Song R."/>
            <person name="Tanyolac B."/>
            <person name="Young S."/>
            <person name="Ho-Il K."/>
            <person name="Hahn J.H."/>
            <person name="Sangsakoo G."/>
            <person name="Vanavichit A."/>
            <person name="de Mattos Luiz.A.T."/>
            <person name="Zimmer P.D."/>
            <person name="Malone G."/>
            <person name="Dellagostin O."/>
            <person name="de Oliveira A.C."/>
            <person name="Bevan M."/>
            <person name="Bancroft I."/>
            <person name="Minx P."/>
            <person name="Cordum H."/>
            <person name="Wilson R."/>
            <person name="Cheng Z."/>
            <person name="Jin W."/>
            <person name="Jiang J."/>
            <person name="Leong S.A."/>
            <person name="Iwama H."/>
            <person name="Gojobori T."/>
            <person name="Itoh T."/>
            <person name="Niimura Y."/>
            <person name="Fujii Y."/>
            <person name="Habara T."/>
            <person name="Sakai H."/>
            <person name="Sato Y."/>
            <person name="Wilson G."/>
            <person name="Kumar K."/>
            <person name="McCouch S."/>
            <person name="Juretic N."/>
            <person name="Hoen D."/>
            <person name="Wright S."/>
            <person name="Bruskiewich R."/>
            <person name="Bureau T."/>
            <person name="Miyao A."/>
            <person name="Hirochika H."/>
            <person name="Nishikawa T."/>
            <person name="Kadowaki K."/>
            <person name="Sugiura M."/>
            <person name="Burr B."/>
            <person name="Sasaki T."/>
        </authorList>
    </citation>
    <scope>NUCLEOTIDE SEQUENCE [LARGE SCALE GENOMIC DNA]</scope>
    <source>
        <strain evidence="3">cv. Nipponbare</strain>
    </source>
</reference>
<evidence type="ECO:0000313" key="2">
    <source>
        <dbReference type="EMBL" id="BAS78048.1"/>
    </source>
</evidence>
<sequence length="146" mass="15795">MTRGTVAEPVIGGGLMAGRQACLLLGSSRPAGLLRTYPLFSSSTVAGTFYPSLSSSPPECRRRSGPERRHRCGSRLLLPIIASDPWIGREGGGGLDGWRRGGVDGTSLGCSAIANSARRARASSHVFFFIFFTYFFVFSHFFLIIF</sequence>
<dbReference type="Proteomes" id="UP000059680">
    <property type="component" value="Chromosome 2"/>
</dbReference>
<dbReference type="Gramene" id="Os02t0270100-00">
    <property type="protein sequence ID" value="Os02t0270100-00"/>
    <property type="gene ID" value="Os02g0270100"/>
</dbReference>
<protein>
    <submittedName>
        <fullName evidence="2">Os02g0270100 protein</fullName>
    </submittedName>
</protein>
<keyword evidence="1" id="KW-1133">Transmembrane helix</keyword>
<gene>
    <name evidence="2" type="ordered locus">Os02g0270100</name>
    <name evidence="2" type="ORF">OSNPB_020270100</name>
</gene>
<evidence type="ECO:0000313" key="3">
    <source>
        <dbReference type="Proteomes" id="UP000059680"/>
    </source>
</evidence>
<reference evidence="2 3" key="3">
    <citation type="journal article" date="2013" name="Rice">
        <title>Improvement of the Oryza sativa Nipponbare reference genome using next generation sequence and optical map data.</title>
        <authorList>
            <person name="Kawahara Y."/>
            <person name="de la Bastide M."/>
            <person name="Hamilton J.P."/>
            <person name="Kanamori H."/>
            <person name="McCombie W.R."/>
            <person name="Ouyang S."/>
            <person name="Schwartz D.C."/>
            <person name="Tanaka T."/>
            <person name="Wu J."/>
            <person name="Zhou S."/>
            <person name="Childs K.L."/>
            <person name="Davidson R.M."/>
            <person name="Lin H."/>
            <person name="Quesada-Ocampo L."/>
            <person name="Vaillancourt B."/>
            <person name="Sakai H."/>
            <person name="Lee S.S."/>
            <person name="Kim J."/>
            <person name="Numa H."/>
            <person name="Itoh T."/>
            <person name="Buell C.R."/>
            <person name="Matsumoto T."/>
        </authorList>
    </citation>
    <scope>NUCLEOTIDE SEQUENCE [LARGE SCALE GENOMIC DNA]</scope>
    <source>
        <strain evidence="3">cv. Nipponbare</strain>
    </source>
</reference>
<proteinExistence type="predicted"/>
<dbReference type="AlphaFoldDB" id="A0A0P0VHF5"/>
<dbReference type="InParanoid" id="A0A0P0VHF5"/>